<organism evidence="1 2">
    <name type="scientific">Stephania yunnanensis</name>
    <dbReference type="NCBI Taxonomy" id="152371"/>
    <lineage>
        <taxon>Eukaryota</taxon>
        <taxon>Viridiplantae</taxon>
        <taxon>Streptophyta</taxon>
        <taxon>Embryophyta</taxon>
        <taxon>Tracheophyta</taxon>
        <taxon>Spermatophyta</taxon>
        <taxon>Magnoliopsida</taxon>
        <taxon>Ranunculales</taxon>
        <taxon>Menispermaceae</taxon>
        <taxon>Menispermoideae</taxon>
        <taxon>Cissampelideae</taxon>
        <taxon>Stephania</taxon>
    </lineage>
</organism>
<keyword evidence="2" id="KW-1185">Reference proteome</keyword>
<accession>A0AAP0DZA0</accession>
<evidence type="ECO:0000313" key="2">
    <source>
        <dbReference type="Proteomes" id="UP001420932"/>
    </source>
</evidence>
<dbReference type="EMBL" id="JBBNAF010000032">
    <property type="protein sequence ID" value="KAK9082235.1"/>
    <property type="molecule type" value="Genomic_DNA"/>
</dbReference>
<dbReference type="AlphaFoldDB" id="A0AAP0DZA0"/>
<sequence length="88" mass="10407">MSTLIGSKNKLIDEHFEIPTNFSFFMDLTKRFNSSHWLKIVYPVHLVYQLKMRHLTVSICFSSSSKKRESFQSDLFLLEAVKVFFRGK</sequence>
<name>A0AAP0DZA0_9MAGN</name>
<dbReference type="Proteomes" id="UP001420932">
    <property type="component" value="Unassembled WGS sequence"/>
</dbReference>
<protein>
    <submittedName>
        <fullName evidence="1">Uncharacterized protein</fullName>
    </submittedName>
</protein>
<proteinExistence type="predicted"/>
<comment type="caution">
    <text evidence="1">The sequence shown here is derived from an EMBL/GenBank/DDBJ whole genome shotgun (WGS) entry which is preliminary data.</text>
</comment>
<gene>
    <name evidence="1" type="ORF">Syun_031876</name>
</gene>
<reference evidence="1 2" key="1">
    <citation type="submission" date="2024-01" db="EMBL/GenBank/DDBJ databases">
        <title>Genome assemblies of Stephania.</title>
        <authorList>
            <person name="Yang L."/>
        </authorList>
    </citation>
    <scope>NUCLEOTIDE SEQUENCE [LARGE SCALE GENOMIC DNA]</scope>
    <source>
        <strain evidence="1">YNDBR</strain>
        <tissue evidence="1">Leaf</tissue>
    </source>
</reference>
<evidence type="ECO:0000313" key="1">
    <source>
        <dbReference type="EMBL" id="KAK9082235.1"/>
    </source>
</evidence>